<evidence type="ECO:0000313" key="2">
    <source>
        <dbReference type="Proteomes" id="UP000249590"/>
    </source>
</evidence>
<reference evidence="1 2" key="1">
    <citation type="submission" date="2018-05" db="EMBL/GenBank/DDBJ databases">
        <title>Acuticoccus sediminis sp. nov., isolated from deep-sea sediment of Indian Ocean.</title>
        <authorList>
            <person name="Liu X."/>
            <person name="Lai Q."/>
            <person name="Du Y."/>
            <person name="Sun F."/>
            <person name="Zhang X."/>
            <person name="Wang S."/>
            <person name="Shao Z."/>
        </authorList>
    </citation>
    <scope>NUCLEOTIDE SEQUENCE [LARGE SCALE GENOMIC DNA]</scope>
    <source>
        <strain evidence="1 2">PTG4-2</strain>
    </source>
</reference>
<sequence length="28" mass="3086">TMALNLTLVTANVGEFARVPGLRVENWL</sequence>
<dbReference type="AlphaFoldDB" id="A0A8B2NN68"/>
<dbReference type="SUPFAM" id="SSF88723">
    <property type="entry name" value="PIN domain-like"/>
    <property type="match status" value="1"/>
</dbReference>
<dbReference type="EMBL" id="QHHQ01000024">
    <property type="protein sequence ID" value="RAH95673.1"/>
    <property type="molecule type" value="Genomic_DNA"/>
</dbReference>
<dbReference type="InterPro" id="IPR029060">
    <property type="entry name" value="PIN-like_dom_sf"/>
</dbReference>
<protein>
    <submittedName>
        <fullName evidence="1">VapC toxin family PIN domain ribonuclease</fullName>
    </submittedName>
</protein>
<keyword evidence="2" id="KW-1185">Reference proteome</keyword>
<evidence type="ECO:0000313" key="1">
    <source>
        <dbReference type="EMBL" id="RAH95673.1"/>
    </source>
</evidence>
<gene>
    <name evidence="1" type="ORF">DLJ53_34075</name>
</gene>
<organism evidence="1 2">
    <name type="scientific">Acuticoccus sediminis</name>
    <dbReference type="NCBI Taxonomy" id="2184697"/>
    <lineage>
        <taxon>Bacteria</taxon>
        <taxon>Pseudomonadati</taxon>
        <taxon>Pseudomonadota</taxon>
        <taxon>Alphaproteobacteria</taxon>
        <taxon>Hyphomicrobiales</taxon>
        <taxon>Amorphaceae</taxon>
        <taxon>Acuticoccus</taxon>
    </lineage>
</organism>
<comment type="caution">
    <text evidence="1">The sequence shown here is derived from an EMBL/GenBank/DDBJ whole genome shotgun (WGS) entry which is preliminary data.</text>
</comment>
<dbReference type="Gene3D" id="3.40.50.1010">
    <property type="entry name" value="5'-nuclease"/>
    <property type="match status" value="1"/>
</dbReference>
<accession>A0A8B2NN68</accession>
<name>A0A8B2NN68_9HYPH</name>
<proteinExistence type="predicted"/>
<dbReference type="Proteomes" id="UP000249590">
    <property type="component" value="Unassembled WGS sequence"/>
</dbReference>
<feature type="non-terminal residue" evidence="1">
    <location>
        <position position="1"/>
    </location>
</feature>